<dbReference type="InterPro" id="IPR016161">
    <property type="entry name" value="Ald_DH/histidinol_DH"/>
</dbReference>
<dbReference type="RefSeq" id="WP_345330231.1">
    <property type="nucleotide sequence ID" value="NZ_BAABJI010000002.1"/>
</dbReference>
<dbReference type="EMBL" id="BAABJI010000002">
    <property type="protein sequence ID" value="GAA4911993.1"/>
    <property type="molecule type" value="Genomic_DNA"/>
</dbReference>
<dbReference type="Gene3D" id="3.40.309.10">
    <property type="entry name" value="Aldehyde Dehydrogenase, Chain A, domain 2"/>
    <property type="match status" value="1"/>
</dbReference>
<protein>
    <submittedName>
        <fullName evidence="3">Aldehyde dehydrogenase (NADP(+))</fullName>
    </submittedName>
</protein>
<dbReference type="InterPro" id="IPR044151">
    <property type="entry name" value="ALDH_KGSADH"/>
</dbReference>
<keyword evidence="4" id="KW-1185">Reference proteome</keyword>
<dbReference type="InterPro" id="IPR016162">
    <property type="entry name" value="Ald_DH_N"/>
</dbReference>
<organism evidence="3 4">
    <name type="scientific">Mucilaginibacter defluvii</name>
    <dbReference type="NCBI Taxonomy" id="1196019"/>
    <lineage>
        <taxon>Bacteria</taxon>
        <taxon>Pseudomonadati</taxon>
        <taxon>Bacteroidota</taxon>
        <taxon>Sphingobacteriia</taxon>
        <taxon>Sphingobacteriales</taxon>
        <taxon>Sphingobacteriaceae</taxon>
        <taxon>Mucilaginibacter</taxon>
    </lineage>
</organism>
<dbReference type="Proteomes" id="UP001501436">
    <property type="component" value="Unassembled WGS sequence"/>
</dbReference>
<dbReference type="InterPro" id="IPR050740">
    <property type="entry name" value="Aldehyde_DH_Superfamily"/>
</dbReference>
<feature type="domain" description="Aldehyde dehydrogenase" evidence="2">
    <location>
        <begin position="18"/>
        <end position="430"/>
    </location>
</feature>
<keyword evidence="1" id="KW-0560">Oxidoreductase</keyword>
<reference evidence="4" key="1">
    <citation type="journal article" date="2019" name="Int. J. Syst. Evol. Microbiol.">
        <title>The Global Catalogue of Microorganisms (GCM) 10K type strain sequencing project: providing services to taxonomists for standard genome sequencing and annotation.</title>
        <authorList>
            <consortium name="The Broad Institute Genomics Platform"/>
            <consortium name="The Broad Institute Genome Sequencing Center for Infectious Disease"/>
            <person name="Wu L."/>
            <person name="Ma J."/>
        </authorList>
    </citation>
    <scope>NUCLEOTIDE SEQUENCE [LARGE SCALE GENOMIC DNA]</scope>
    <source>
        <strain evidence="4">JCM 18283</strain>
    </source>
</reference>
<dbReference type="SUPFAM" id="SSF53720">
    <property type="entry name" value="ALDH-like"/>
    <property type="match status" value="1"/>
</dbReference>
<gene>
    <name evidence="3" type="ORF">GCM10023313_13740</name>
</gene>
<evidence type="ECO:0000259" key="2">
    <source>
        <dbReference type="Pfam" id="PF00171"/>
    </source>
</evidence>
<dbReference type="Pfam" id="PF00171">
    <property type="entry name" value="Aldedh"/>
    <property type="match status" value="1"/>
</dbReference>
<evidence type="ECO:0000256" key="1">
    <source>
        <dbReference type="ARBA" id="ARBA00023002"/>
    </source>
</evidence>
<evidence type="ECO:0000313" key="3">
    <source>
        <dbReference type="EMBL" id="GAA4911993.1"/>
    </source>
</evidence>
<dbReference type="PANTHER" id="PTHR43353">
    <property type="entry name" value="SUCCINATE-SEMIALDEHYDE DEHYDROGENASE, MITOCHONDRIAL"/>
    <property type="match status" value="1"/>
</dbReference>
<accession>A0ABP9FPM8</accession>
<dbReference type="CDD" id="cd07129">
    <property type="entry name" value="ALDH_KGSADH"/>
    <property type="match status" value="1"/>
</dbReference>
<dbReference type="InterPro" id="IPR015590">
    <property type="entry name" value="Aldehyde_DH_dom"/>
</dbReference>
<name>A0ABP9FPM8_9SPHI</name>
<sequence length="527" mass="55777">MIKVQNIVGCKHISLAGDSFKAVDPSTGKHLEGDFEVANEQLVEQALQAAQQAYSIYKNISNTKKAAFLRTIAGEITALGDTLVSRAVSESGLPTARLLGEMGRTAGQLRMFADLVEEGSWVEAVIDTALPERTPLPKPDIRRMYKAIGPVVVFGASNFPLAFSVAGGDTASALASGCPVVVKAHPAHPGTSALVGEAISKAAVKAGMPEGVFSLLHDSGYAVGTALVKHPLTKAVAFTGSYKGGMALVDMARDRKEPIPVFAEMGSINPVVLLPKTLNKQPETLAAKYAASITLGAGQFCTNPGLILAVKSDALNVFIDSLKKAIEVVPSATMLTPGIWQNYQNLSRGVVGEAGLDIIAQSGNVNQELCNQSVATVATVKASDFINNHKLREEIFGPWSLLVIADDVHELEAVVGTLEGQLTTTVMAEREELPAYAGLLDKLADISGRVILNGVPTGVEVCAAMQHGGPFPAASDSRFTSVGTGAIYRFVRPVAWQDWDDSLLPAELQDSNPLGIWRQVNNEWTKA</sequence>
<dbReference type="PANTHER" id="PTHR43353:SF3">
    <property type="entry name" value="ALDEHYDE DEHYDROGENASE-RELATED"/>
    <property type="match status" value="1"/>
</dbReference>
<comment type="caution">
    <text evidence="3">The sequence shown here is derived from an EMBL/GenBank/DDBJ whole genome shotgun (WGS) entry which is preliminary data.</text>
</comment>
<dbReference type="InterPro" id="IPR016163">
    <property type="entry name" value="Ald_DH_C"/>
</dbReference>
<proteinExistence type="predicted"/>
<evidence type="ECO:0000313" key="4">
    <source>
        <dbReference type="Proteomes" id="UP001501436"/>
    </source>
</evidence>
<dbReference type="Gene3D" id="3.40.605.10">
    <property type="entry name" value="Aldehyde Dehydrogenase, Chain A, domain 1"/>
    <property type="match status" value="1"/>
</dbReference>